<protein>
    <submittedName>
        <fullName evidence="5">Iron-regulated protein A</fullName>
    </submittedName>
</protein>
<dbReference type="Pfam" id="PF09375">
    <property type="entry name" value="Peptidase_M75"/>
    <property type="match status" value="1"/>
</dbReference>
<accession>A0A0N7LYN3</accession>
<evidence type="ECO:0000313" key="6">
    <source>
        <dbReference type="Proteomes" id="UP000054935"/>
    </source>
</evidence>
<dbReference type="STRING" id="441103.TRN7648_00392"/>
<name>A0A0N7LYN3_9RHOB</name>
<dbReference type="GO" id="GO:0030313">
    <property type="term" value="C:cell envelope"/>
    <property type="evidence" value="ECO:0007669"/>
    <property type="project" value="UniProtKB-SubCell"/>
</dbReference>
<evidence type="ECO:0000256" key="2">
    <source>
        <dbReference type="ARBA" id="ARBA00022729"/>
    </source>
</evidence>
<dbReference type="AlphaFoldDB" id="A0A0N7LYN3"/>
<evidence type="ECO:0000313" key="5">
    <source>
        <dbReference type="EMBL" id="CUH75345.1"/>
    </source>
</evidence>
<dbReference type="Proteomes" id="UP000054935">
    <property type="component" value="Unassembled WGS sequence"/>
</dbReference>
<sequence>MRLPLLFTVLAAPAFAGVPEVVSDHIQPGFAQFAQATQALAEAAGADCTAIEAPYQSAFDAWMGVSHLAFGPLEQGGRNLAVSFWPDTRGMVPKTVAKLIADEDAAALDPAAFAEVSVAGRGLYALETVLQEPYAQGSYTCTYAAAVADDLARVAREVQADWQAYGALLLDAGAEGNATYLSEKEAATAIYTALMTGLEFTSDTRIGRPLGTFDRPRPKRAEAWRSGRSLRNVTLSLQALRDLARALAGGEIPVTEAAFADALSVAADLDDPIFAGVADPMGRLRVEILQQRVDLVRDAVAGEIGTPLGLAAGFNSADGD</sequence>
<dbReference type="OrthoDB" id="5729110at2"/>
<gene>
    <name evidence="5" type="primary">irpA</name>
    <name evidence="5" type="ORF">TRN7648_00392</name>
</gene>
<comment type="subcellular location">
    <subcellularLocation>
        <location evidence="1">Cell envelope</location>
    </subcellularLocation>
</comment>
<feature type="chain" id="PRO_5006015693" evidence="3">
    <location>
        <begin position="17"/>
        <end position="320"/>
    </location>
</feature>
<dbReference type="InterPro" id="IPR018976">
    <property type="entry name" value="Imelysin-like"/>
</dbReference>
<dbReference type="EMBL" id="CYSE01000001">
    <property type="protein sequence ID" value="CUH75345.1"/>
    <property type="molecule type" value="Genomic_DNA"/>
</dbReference>
<keyword evidence="2 3" id="KW-0732">Signal</keyword>
<evidence type="ECO:0000256" key="1">
    <source>
        <dbReference type="ARBA" id="ARBA00004196"/>
    </source>
</evidence>
<feature type="signal peptide" evidence="3">
    <location>
        <begin position="1"/>
        <end position="16"/>
    </location>
</feature>
<feature type="domain" description="Imelysin-like" evidence="4">
    <location>
        <begin position="27"/>
        <end position="293"/>
    </location>
</feature>
<dbReference type="RefSeq" id="WP_058245950.1">
    <property type="nucleotide sequence ID" value="NZ_CYSE01000001.1"/>
</dbReference>
<proteinExistence type="predicted"/>
<organism evidence="5 6">
    <name type="scientific">Tropicibacter naphthalenivorans</name>
    <dbReference type="NCBI Taxonomy" id="441103"/>
    <lineage>
        <taxon>Bacteria</taxon>
        <taxon>Pseudomonadati</taxon>
        <taxon>Pseudomonadota</taxon>
        <taxon>Alphaproteobacteria</taxon>
        <taxon>Rhodobacterales</taxon>
        <taxon>Roseobacteraceae</taxon>
        <taxon>Tropicibacter</taxon>
    </lineage>
</organism>
<dbReference type="CDD" id="cd14659">
    <property type="entry name" value="Imelysin-like_IPPA"/>
    <property type="match status" value="1"/>
</dbReference>
<reference evidence="5 6" key="1">
    <citation type="submission" date="2015-09" db="EMBL/GenBank/DDBJ databases">
        <authorList>
            <consortium name="Swine Surveillance"/>
        </authorList>
    </citation>
    <scope>NUCLEOTIDE SEQUENCE [LARGE SCALE GENOMIC DNA]</scope>
    <source>
        <strain evidence="5 6">CECT 7648</strain>
    </source>
</reference>
<evidence type="ECO:0000256" key="3">
    <source>
        <dbReference type="SAM" id="SignalP"/>
    </source>
</evidence>
<dbReference type="Gene3D" id="1.20.1420.20">
    <property type="entry name" value="M75 peptidase, HXXE motif"/>
    <property type="match status" value="1"/>
</dbReference>
<dbReference type="InterPro" id="IPR034984">
    <property type="entry name" value="Imelysin-like_IPPA"/>
</dbReference>
<keyword evidence="6" id="KW-1185">Reference proteome</keyword>
<evidence type="ECO:0000259" key="4">
    <source>
        <dbReference type="Pfam" id="PF09375"/>
    </source>
</evidence>
<dbReference type="InterPro" id="IPR038352">
    <property type="entry name" value="Imelysin_sf"/>
</dbReference>